<dbReference type="SUPFAM" id="SSF53448">
    <property type="entry name" value="Nucleotide-diphospho-sugar transferases"/>
    <property type="match status" value="1"/>
</dbReference>
<evidence type="ECO:0000256" key="2">
    <source>
        <dbReference type="ARBA" id="ARBA00006739"/>
    </source>
</evidence>
<dbReference type="GO" id="GO:0016757">
    <property type="term" value="F:glycosyltransferase activity"/>
    <property type="evidence" value="ECO:0007669"/>
    <property type="project" value="UniProtKB-KW"/>
</dbReference>
<dbReference type="Pfam" id="PF00535">
    <property type="entry name" value="Glycos_transf_2"/>
    <property type="match status" value="1"/>
</dbReference>
<reference evidence="8 10" key="1">
    <citation type="submission" date="2016-09" db="EMBL/GenBank/DDBJ databases">
        <title>genome sequences of unsequenced Mycobacteria.</title>
        <authorList>
            <person name="Greninger A.L."/>
            <person name="Jerome K.R."/>
            <person name="Mcnair B."/>
            <person name="Wallis C."/>
            <person name="Fang F."/>
        </authorList>
    </citation>
    <scope>NUCLEOTIDE SEQUENCE [LARGE SCALE GENOMIC DNA]</scope>
    <source>
        <strain evidence="8 10">BM1</strain>
    </source>
</reference>
<dbReference type="PANTHER" id="PTHR43179:SF12">
    <property type="entry name" value="GALACTOFURANOSYLTRANSFERASE GLFT2"/>
    <property type="match status" value="1"/>
</dbReference>
<proteinExistence type="inferred from homology"/>
<accession>A0A1T3WPA8</accession>
<dbReference type="Proteomes" id="UP000220340">
    <property type="component" value="Unassembled WGS sequence"/>
</dbReference>
<evidence type="ECO:0000313" key="11">
    <source>
        <dbReference type="Proteomes" id="UP000220340"/>
    </source>
</evidence>
<keyword evidence="11" id="KW-1185">Reference proteome</keyword>
<evidence type="ECO:0000256" key="1">
    <source>
        <dbReference type="ARBA" id="ARBA00004776"/>
    </source>
</evidence>
<dbReference type="EMBL" id="MIJD01000005">
    <property type="protein sequence ID" value="OPE56223.1"/>
    <property type="molecule type" value="Genomic_DNA"/>
</dbReference>
<evidence type="ECO:0000313" key="8">
    <source>
        <dbReference type="EMBL" id="OPE56223.1"/>
    </source>
</evidence>
<dbReference type="InterPro" id="IPR001173">
    <property type="entry name" value="Glyco_trans_2-like"/>
</dbReference>
<dbReference type="AlphaFoldDB" id="A0A1T3WPA8"/>
<evidence type="ECO:0000256" key="5">
    <source>
        <dbReference type="ARBA" id="ARBA00023316"/>
    </source>
</evidence>
<dbReference type="PANTHER" id="PTHR43179">
    <property type="entry name" value="RHAMNOSYLTRANSFERASE WBBL"/>
    <property type="match status" value="1"/>
</dbReference>
<dbReference type="CDD" id="cd00761">
    <property type="entry name" value="Glyco_tranf_GTA_type"/>
    <property type="match status" value="1"/>
</dbReference>
<keyword evidence="4 8" id="KW-0808">Transferase</keyword>
<keyword evidence="3" id="KW-0328">Glycosyltransferase</keyword>
<evidence type="ECO:0000259" key="7">
    <source>
        <dbReference type="Pfam" id="PF00535"/>
    </source>
</evidence>
<reference evidence="9 11" key="2">
    <citation type="submission" date="2017-10" db="EMBL/GenBank/DDBJ databases">
        <title>The new phylogeny of genus Mycobacterium.</title>
        <authorList>
            <person name="Tortoli E."/>
            <person name="Trovato A."/>
            <person name="Cirillo D.M."/>
        </authorList>
    </citation>
    <scope>NUCLEOTIDE SEQUENCE [LARGE SCALE GENOMIC DNA]</scope>
    <source>
        <strain evidence="9 11">IP141170001</strain>
    </source>
</reference>
<dbReference type="GO" id="GO:0071555">
    <property type="term" value="P:cell wall organization"/>
    <property type="evidence" value="ECO:0007669"/>
    <property type="project" value="UniProtKB-KW"/>
</dbReference>
<comment type="pathway">
    <text evidence="1">Cell wall biogenesis; cell wall polysaccharide biosynthesis.</text>
</comment>
<evidence type="ECO:0000313" key="10">
    <source>
        <dbReference type="Proteomes" id="UP000191039"/>
    </source>
</evidence>
<keyword evidence="5" id="KW-0961">Cell wall biogenesis/degradation</keyword>
<name>A0A1T3WPA8_9MYCO</name>
<dbReference type="Proteomes" id="UP000191039">
    <property type="component" value="Unassembled WGS sequence"/>
</dbReference>
<dbReference type="EMBL" id="PDCR01000004">
    <property type="protein sequence ID" value="PEG55884.1"/>
    <property type="molecule type" value="Genomic_DNA"/>
</dbReference>
<dbReference type="InterPro" id="IPR029044">
    <property type="entry name" value="Nucleotide-diphossugar_trans"/>
</dbReference>
<feature type="domain" description="Glycosyltransferase 2-like" evidence="7">
    <location>
        <begin position="89"/>
        <end position="261"/>
    </location>
</feature>
<dbReference type="Gene3D" id="3.90.550.10">
    <property type="entry name" value="Spore Coat Polysaccharide Biosynthesis Protein SpsA, Chain A"/>
    <property type="match status" value="1"/>
</dbReference>
<dbReference type="OrthoDB" id="3180470at2"/>
<gene>
    <name evidence="8" type="ORF">BV510_00985</name>
    <name evidence="9" type="ORF">CRI78_03840</name>
</gene>
<evidence type="ECO:0000256" key="3">
    <source>
        <dbReference type="ARBA" id="ARBA00022676"/>
    </source>
</evidence>
<evidence type="ECO:0000256" key="6">
    <source>
        <dbReference type="SAM" id="MobiDB-lite"/>
    </source>
</evidence>
<protein>
    <submittedName>
        <fullName evidence="8">Glycosyl transferase family 2</fullName>
    </submittedName>
</protein>
<comment type="similarity">
    <text evidence="2">Belongs to the glycosyltransferase 2 family.</text>
</comment>
<evidence type="ECO:0000256" key="4">
    <source>
        <dbReference type="ARBA" id="ARBA00022679"/>
    </source>
</evidence>
<sequence>MATHGAPEGVHARWIGCLDVDRVGNHDGQVRVAVSGPDGYHRARILLRSGSEPIDFVEADIVDGTVTLTLPGPARGADRVLIRSSPPISIVLCTRERPEDLAGALASLRTVDYPDFEIVVVDNAPSTDATERIVAAAGDPRVRRIVEPVAGLSNARNCGLRAARHDIVAFTDDDVVVDPYWLQALARGFERSEDVACVCGMVPSGELRTTAQVYFDQRVSWAATLTPRTYSLAEPPPDLPLFPFQVGIYGTGANFAMRRSAATAVGGFDEALGAGTSTKGGEDIDMFFRLVAAGHTLVNEPAAIVWHRHRSDGAALLIQARGYGLGLGAWLTKVFTDRVHRRLALRVARKQFRSSLRAGADYGAIMVPPADLGESIPRSVGRTEVLSVLGGPWALWQGRRQGRRPAPMQRSGLRGSREG</sequence>
<feature type="region of interest" description="Disordered" evidence="6">
    <location>
        <begin position="399"/>
        <end position="419"/>
    </location>
</feature>
<evidence type="ECO:0000313" key="9">
    <source>
        <dbReference type="EMBL" id="PEG55884.1"/>
    </source>
</evidence>
<organism evidence="8 10">
    <name type="scientific">Mycolicibacterium diernhoferi</name>
    <dbReference type="NCBI Taxonomy" id="1801"/>
    <lineage>
        <taxon>Bacteria</taxon>
        <taxon>Bacillati</taxon>
        <taxon>Actinomycetota</taxon>
        <taxon>Actinomycetes</taxon>
        <taxon>Mycobacteriales</taxon>
        <taxon>Mycobacteriaceae</taxon>
        <taxon>Mycolicibacterium</taxon>
    </lineage>
</organism>
<comment type="caution">
    <text evidence="8">The sequence shown here is derived from an EMBL/GenBank/DDBJ whole genome shotgun (WGS) entry which is preliminary data.</text>
</comment>